<dbReference type="GO" id="GO:0006777">
    <property type="term" value="P:Mo-molybdopterin cofactor biosynthetic process"/>
    <property type="evidence" value="ECO:0007669"/>
    <property type="project" value="UniProtKB-UniRule"/>
</dbReference>
<keyword evidence="2 3" id="KW-0501">Molybdenum cofactor biosynthesis</keyword>
<gene>
    <name evidence="3 4" type="primary">fdhD</name>
    <name evidence="4" type="ORF">GCM10011594_28470</name>
</gene>
<dbReference type="Gene3D" id="3.10.20.10">
    <property type="match status" value="1"/>
</dbReference>
<dbReference type="Proteomes" id="UP000655208">
    <property type="component" value="Unassembled WGS sequence"/>
</dbReference>
<comment type="function">
    <text evidence="3">Required for formate dehydrogenase (FDH) activity. Acts as a sulfur carrier protein that transfers sulfur from IscS to the molybdenum cofactor prior to its insertion into FDH.</text>
</comment>
<dbReference type="GO" id="GO:0016783">
    <property type="term" value="F:sulfurtransferase activity"/>
    <property type="evidence" value="ECO:0007669"/>
    <property type="project" value="InterPro"/>
</dbReference>
<protein>
    <recommendedName>
        <fullName evidence="3">Sulfur carrier protein FdhD</fullName>
    </recommendedName>
</protein>
<dbReference type="Pfam" id="PF02634">
    <property type="entry name" value="FdhD-NarQ"/>
    <property type="match status" value="1"/>
</dbReference>
<name>A0A917WIN9_9ACTN</name>
<reference evidence="4" key="2">
    <citation type="submission" date="2020-09" db="EMBL/GenBank/DDBJ databases">
        <authorList>
            <person name="Sun Q."/>
            <person name="Zhou Y."/>
        </authorList>
    </citation>
    <scope>NUCLEOTIDE SEQUENCE</scope>
    <source>
        <strain evidence="4">CGMCC 4.7308</strain>
    </source>
</reference>
<comment type="caution">
    <text evidence="4">The sequence shown here is derived from an EMBL/GenBank/DDBJ whole genome shotgun (WGS) entry which is preliminary data.</text>
</comment>
<evidence type="ECO:0000256" key="2">
    <source>
        <dbReference type="ARBA" id="ARBA00023150"/>
    </source>
</evidence>
<evidence type="ECO:0000256" key="3">
    <source>
        <dbReference type="HAMAP-Rule" id="MF_00187"/>
    </source>
</evidence>
<dbReference type="NCBIfam" id="TIGR00129">
    <property type="entry name" value="fdhD_narQ"/>
    <property type="match status" value="1"/>
</dbReference>
<proteinExistence type="inferred from homology"/>
<dbReference type="PIRSF" id="PIRSF015626">
    <property type="entry name" value="FdhD"/>
    <property type="match status" value="1"/>
</dbReference>
<dbReference type="InterPro" id="IPR003786">
    <property type="entry name" value="FdhD"/>
</dbReference>
<dbReference type="PANTHER" id="PTHR30592:SF1">
    <property type="entry name" value="SULFUR CARRIER PROTEIN FDHD"/>
    <property type="match status" value="1"/>
</dbReference>
<sequence length="277" mass="29073">MRAPIRRWTGETFVSRPDSVAGEEPLELRVDGRQVTLTMRTPGHDLDLVHGFLHAEGVLVTAADVSVARYCDGVDDEGRQTYNVLDVSLSPEVPAERVADALSGAVRGFTTTSSCGVCGKSGIEALHVRMRHPLPVAAPVFDPRLLARLPDLLRARQQTFRRTGGLHAAALAAPDGTLSHVREDVGRHNAVDKVLGAALRAGELPAGGQALLTSSRASYELVQKALMAGIAVLVAVSAPSSLAVQLAAESGMTLVGFTRADGFNVYSAPERVAGAAG</sequence>
<comment type="caution">
    <text evidence="3">Lacks conserved residue(s) required for the propagation of feature annotation.</text>
</comment>
<dbReference type="HAMAP" id="MF_00187">
    <property type="entry name" value="FdhD"/>
    <property type="match status" value="1"/>
</dbReference>
<dbReference type="PANTHER" id="PTHR30592">
    <property type="entry name" value="FORMATE DEHYDROGENASE"/>
    <property type="match status" value="1"/>
</dbReference>
<feature type="active site" description="Cysteine persulfide intermediate" evidence="3">
    <location>
        <position position="115"/>
    </location>
</feature>
<dbReference type="EMBL" id="BMNA01000005">
    <property type="protein sequence ID" value="GGM06730.1"/>
    <property type="molecule type" value="Genomic_DNA"/>
</dbReference>
<keyword evidence="1 3" id="KW-0963">Cytoplasm</keyword>
<dbReference type="SUPFAM" id="SSF53927">
    <property type="entry name" value="Cytidine deaminase-like"/>
    <property type="match status" value="1"/>
</dbReference>
<dbReference type="Gene3D" id="3.40.140.10">
    <property type="entry name" value="Cytidine Deaminase, domain 2"/>
    <property type="match status" value="1"/>
</dbReference>
<organism evidence="4 5">
    <name type="scientific">Nakamurella endophytica</name>
    <dbReference type="NCBI Taxonomy" id="1748367"/>
    <lineage>
        <taxon>Bacteria</taxon>
        <taxon>Bacillati</taxon>
        <taxon>Actinomycetota</taxon>
        <taxon>Actinomycetes</taxon>
        <taxon>Nakamurellales</taxon>
        <taxon>Nakamurellaceae</taxon>
        <taxon>Nakamurella</taxon>
    </lineage>
</organism>
<keyword evidence="5" id="KW-1185">Reference proteome</keyword>
<dbReference type="InterPro" id="IPR016193">
    <property type="entry name" value="Cytidine_deaminase-like"/>
</dbReference>
<comment type="subcellular location">
    <subcellularLocation>
        <location evidence="3">Cytoplasm</location>
    </subcellularLocation>
</comment>
<evidence type="ECO:0000313" key="5">
    <source>
        <dbReference type="Proteomes" id="UP000655208"/>
    </source>
</evidence>
<comment type="similarity">
    <text evidence="3">Belongs to the FdhD family.</text>
</comment>
<dbReference type="GO" id="GO:0097163">
    <property type="term" value="F:sulfur carrier activity"/>
    <property type="evidence" value="ECO:0007669"/>
    <property type="project" value="UniProtKB-UniRule"/>
</dbReference>
<reference evidence="4" key="1">
    <citation type="journal article" date="2014" name="Int. J. Syst. Evol. Microbiol.">
        <title>Complete genome sequence of Corynebacterium casei LMG S-19264T (=DSM 44701T), isolated from a smear-ripened cheese.</title>
        <authorList>
            <consortium name="US DOE Joint Genome Institute (JGI-PGF)"/>
            <person name="Walter F."/>
            <person name="Albersmeier A."/>
            <person name="Kalinowski J."/>
            <person name="Ruckert C."/>
        </authorList>
    </citation>
    <scope>NUCLEOTIDE SEQUENCE</scope>
    <source>
        <strain evidence="4">CGMCC 4.7308</strain>
    </source>
</reference>
<dbReference type="GO" id="GO:0005737">
    <property type="term" value="C:cytoplasm"/>
    <property type="evidence" value="ECO:0007669"/>
    <property type="project" value="UniProtKB-SubCell"/>
</dbReference>
<evidence type="ECO:0000313" key="4">
    <source>
        <dbReference type="EMBL" id="GGM06730.1"/>
    </source>
</evidence>
<dbReference type="NCBIfam" id="NF001943">
    <property type="entry name" value="PRK00724.1-2"/>
    <property type="match status" value="1"/>
</dbReference>
<evidence type="ECO:0000256" key="1">
    <source>
        <dbReference type="ARBA" id="ARBA00022490"/>
    </source>
</evidence>
<dbReference type="AlphaFoldDB" id="A0A917WIN9"/>
<accession>A0A917WIN9</accession>